<dbReference type="InterPro" id="IPR043128">
    <property type="entry name" value="Rev_trsase/Diguanyl_cyclase"/>
</dbReference>
<dbReference type="OrthoDB" id="1730596at2759"/>
<keyword evidence="1" id="KW-0808">Transferase</keyword>
<dbReference type="RefSeq" id="XP_031378406.1">
    <property type="nucleotide sequence ID" value="XM_031522546.1"/>
</dbReference>
<accession>A0A6P8C9Z6</accession>
<dbReference type="GO" id="GO:0004523">
    <property type="term" value="F:RNA-DNA hybrid ribonuclease activity"/>
    <property type="evidence" value="ECO:0007669"/>
    <property type="project" value="InterPro"/>
</dbReference>
<dbReference type="InterPro" id="IPR001584">
    <property type="entry name" value="Integrase_cat-core"/>
</dbReference>
<dbReference type="InterPro" id="IPR012337">
    <property type="entry name" value="RNaseH-like_sf"/>
</dbReference>
<evidence type="ECO:0000256" key="6">
    <source>
        <dbReference type="ARBA" id="ARBA00022918"/>
    </source>
</evidence>
<organism evidence="8 9">
    <name type="scientific">Punica granatum</name>
    <name type="common">Pomegranate</name>
    <dbReference type="NCBI Taxonomy" id="22663"/>
    <lineage>
        <taxon>Eukaryota</taxon>
        <taxon>Viridiplantae</taxon>
        <taxon>Streptophyta</taxon>
        <taxon>Embryophyta</taxon>
        <taxon>Tracheophyta</taxon>
        <taxon>Spermatophyta</taxon>
        <taxon>Magnoliopsida</taxon>
        <taxon>eudicotyledons</taxon>
        <taxon>Gunneridae</taxon>
        <taxon>Pentapetalae</taxon>
        <taxon>rosids</taxon>
        <taxon>malvids</taxon>
        <taxon>Myrtales</taxon>
        <taxon>Lythraceae</taxon>
        <taxon>Punica</taxon>
    </lineage>
</organism>
<dbReference type="GO" id="GO:0003676">
    <property type="term" value="F:nucleic acid binding"/>
    <property type="evidence" value="ECO:0007669"/>
    <property type="project" value="InterPro"/>
</dbReference>
<keyword evidence="6" id="KW-0695">RNA-directed DNA polymerase</keyword>
<dbReference type="Pfam" id="PF00078">
    <property type="entry name" value="RVT_1"/>
    <property type="match status" value="1"/>
</dbReference>
<evidence type="ECO:0000313" key="8">
    <source>
        <dbReference type="Proteomes" id="UP000515151"/>
    </source>
</evidence>
<dbReference type="InterPro" id="IPR041373">
    <property type="entry name" value="RT_RNaseH"/>
</dbReference>
<dbReference type="InterPro" id="IPR000477">
    <property type="entry name" value="RT_dom"/>
</dbReference>
<dbReference type="GO" id="GO:0015074">
    <property type="term" value="P:DNA integration"/>
    <property type="evidence" value="ECO:0007669"/>
    <property type="project" value="InterPro"/>
</dbReference>
<dbReference type="Gene3D" id="3.30.420.10">
    <property type="entry name" value="Ribonuclease H-like superfamily/Ribonuclease H"/>
    <property type="match status" value="2"/>
</dbReference>
<dbReference type="AlphaFoldDB" id="A0A6P8C9Z6"/>
<dbReference type="PANTHER" id="PTHR48475:SF1">
    <property type="entry name" value="RNASE H TYPE-1 DOMAIN-CONTAINING PROTEIN"/>
    <property type="match status" value="1"/>
</dbReference>
<dbReference type="Gene3D" id="3.30.70.270">
    <property type="match status" value="1"/>
</dbReference>
<evidence type="ECO:0000256" key="1">
    <source>
        <dbReference type="ARBA" id="ARBA00022679"/>
    </source>
</evidence>
<dbReference type="InterPro" id="IPR043502">
    <property type="entry name" value="DNA/RNA_pol_sf"/>
</dbReference>
<evidence type="ECO:0000256" key="4">
    <source>
        <dbReference type="ARBA" id="ARBA00022759"/>
    </source>
</evidence>
<reference evidence="8" key="1">
    <citation type="journal article" date="2020" name="Plant Biotechnol. J.">
        <title>The pomegranate (Punica granatum L.) draft genome dissects genetic divergence between soft- and hard-seeded cultivars.</title>
        <authorList>
            <person name="Luo X."/>
            <person name="Li H."/>
            <person name="Wu Z."/>
            <person name="Yao W."/>
            <person name="Zhao P."/>
            <person name="Cao D."/>
            <person name="Yu H."/>
            <person name="Li K."/>
            <person name="Poudel K."/>
            <person name="Zhao D."/>
            <person name="Zhang F."/>
            <person name="Xia X."/>
            <person name="Chen L."/>
            <person name="Wang Q."/>
            <person name="Jing D."/>
            <person name="Cao S."/>
        </authorList>
    </citation>
    <scope>NUCLEOTIDE SEQUENCE [LARGE SCALE GENOMIC DNA]</scope>
    <source>
        <strain evidence="8">cv. Tunisia</strain>
    </source>
</reference>
<reference evidence="9" key="2">
    <citation type="submission" date="2025-08" db="UniProtKB">
        <authorList>
            <consortium name="RefSeq"/>
        </authorList>
    </citation>
    <scope>IDENTIFICATION</scope>
    <source>
        <tissue evidence="9">Leaf</tissue>
    </source>
</reference>
<dbReference type="InterPro" id="IPR036397">
    <property type="entry name" value="RNaseH_sf"/>
</dbReference>
<dbReference type="GeneID" id="116193802"/>
<keyword evidence="8" id="KW-1185">Reference proteome</keyword>
<keyword evidence="2" id="KW-0548">Nucleotidyltransferase</keyword>
<dbReference type="Pfam" id="PF17917">
    <property type="entry name" value="RT_RNaseH"/>
    <property type="match status" value="1"/>
</dbReference>
<evidence type="ECO:0000313" key="9">
    <source>
        <dbReference type="RefSeq" id="XP_031378406.1"/>
    </source>
</evidence>
<dbReference type="PROSITE" id="PS50994">
    <property type="entry name" value="INTEGRASE"/>
    <property type="match status" value="1"/>
</dbReference>
<evidence type="ECO:0000259" key="7">
    <source>
        <dbReference type="PROSITE" id="PS50994"/>
    </source>
</evidence>
<keyword evidence="4" id="KW-0255">Endonuclease</keyword>
<dbReference type="Pfam" id="PF13456">
    <property type="entry name" value="RVT_3"/>
    <property type="match status" value="1"/>
</dbReference>
<proteinExistence type="predicted"/>
<dbReference type="SUPFAM" id="SSF53098">
    <property type="entry name" value="Ribonuclease H-like"/>
    <property type="match status" value="2"/>
</dbReference>
<evidence type="ECO:0000256" key="2">
    <source>
        <dbReference type="ARBA" id="ARBA00022695"/>
    </source>
</evidence>
<evidence type="ECO:0000256" key="3">
    <source>
        <dbReference type="ARBA" id="ARBA00022722"/>
    </source>
</evidence>
<protein>
    <submittedName>
        <fullName evidence="9">Uncharacterized protein LOC116193802</fullName>
    </submittedName>
</protein>
<dbReference type="InterPro" id="IPR002156">
    <property type="entry name" value="RNaseH_domain"/>
</dbReference>
<gene>
    <name evidence="9" type="primary">LOC116193802</name>
</gene>
<dbReference type="PANTHER" id="PTHR48475">
    <property type="entry name" value="RIBONUCLEASE H"/>
    <property type="match status" value="1"/>
</dbReference>
<dbReference type="SUPFAM" id="SSF56672">
    <property type="entry name" value="DNA/RNA polymerases"/>
    <property type="match status" value="1"/>
</dbReference>
<dbReference type="GO" id="GO:0003964">
    <property type="term" value="F:RNA-directed DNA polymerase activity"/>
    <property type="evidence" value="ECO:0007669"/>
    <property type="project" value="UniProtKB-KW"/>
</dbReference>
<feature type="domain" description="Integrase catalytic" evidence="7">
    <location>
        <begin position="386"/>
        <end position="473"/>
    </location>
</feature>
<sequence length="473" mass="53870">MVILFHDMMHKEIELYIDDMIAKSKEGKDRLVNLKRLFDRLKKYKLRLNPAKCTFDAKSGKLLGFVVSEKGIEVDHGVATSIDAFDTIKAYLVQPLVLVPPTPGRPLILYLTVRRQSLGCMLGQEDESTHIEHAIYYLSKKFTEGESNYPEIEKLCCALVWIMQRFRQYTLYHTIHLLSKADPLKCLLGSPSSMRNIAKWRCRLTEYDIEYVSRTSIKGQAIADHLAEFPIEDDTPINSDFPNEGILQAAINFKVKELEVFRDSMLTIFQTLGQSKTKDAKLVPYHEYLEELAENFKKISFTYTPHIKNQFADALVTLASMVSITKENLIESLEIEIAKGSAYYDTMEVTEEQPWPTAPNTSDTATCARFTSVRSKHPPTSYTRWLPRGPFQCGGIDVIDPINPKASNGHLFILVAIDYFIKWIEAITLASITTNVVAHFLKRDIIARYGVPETIITDNAKNLNNKIIDELCE</sequence>
<keyword evidence="3" id="KW-0540">Nuclease</keyword>
<keyword evidence="5" id="KW-0378">Hydrolase</keyword>
<dbReference type="Gene3D" id="3.10.20.370">
    <property type="match status" value="1"/>
</dbReference>
<evidence type="ECO:0000256" key="5">
    <source>
        <dbReference type="ARBA" id="ARBA00022801"/>
    </source>
</evidence>
<name>A0A6P8C9Z6_PUNGR</name>
<dbReference type="Proteomes" id="UP000515151">
    <property type="component" value="Chromosome 2"/>
</dbReference>